<feature type="transmembrane region" description="Helical" evidence="6">
    <location>
        <begin position="24"/>
        <end position="49"/>
    </location>
</feature>
<dbReference type="InterPro" id="IPR051401">
    <property type="entry name" value="GtrA_CellWall_Glycosyl"/>
</dbReference>
<reference evidence="9" key="1">
    <citation type="journal article" date="2019" name="Int. J. Syst. Evol. Microbiol.">
        <title>The Global Catalogue of Microorganisms (GCM) 10K type strain sequencing project: providing services to taxonomists for standard genome sequencing and annotation.</title>
        <authorList>
            <consortium name="The Broad Institute Genomics Platform"/>
            <consortium name="The Broad Institute Genome Sequencing Center for Infectious Disease"/>
            <person name="Wu L."/>
            <person name="Ma J."/>
        </authorList>
    </citation>
    <scope>NUCLEOTIDE SEQUENCE [LARGE SCALE GENOMIC DNA]</scope>
    <source>
        <strain evidence="9">CGMCC 1.15297</strain>
    </source>
</reference>
<sequence>MPSPPPADAPLHRRLFTRRVGGMLVRNTVVSTGVFLIGLGVLFVLVEYYGVDEVIASGIGFVISNSIHYLFGRWWVFAGTERELGKGYALFLLNSGVGLALTMGLMWVFLQFTPINYLIARVLVSVVAGLAMFVLNAVWNFRRV</sequence>
<dbReference type="PANTHER" id="PTHR38459:SF1">
    <property type="entry name" value="PROPHAGE BACTOPRENOL-LINKED GLUCOSE TRANSLOCASE HOMOLOG"/>
    <property type="match status" value="1"/>
</dbReference>
<dbReference type="Proteomes" id="UP000603317">
    <property type="component" value="Unassembled WGS sequence"/>
</dbReference>
<comment type="similarity">
    <text evidence="2">Belongs to the GtrA family.</text>
</comment>
<feature type="transmembrane region" description="Helical" evidence="6">
    <location>
        <begin position="55"/>
        <end position="76"/>
    </location>
</feature>
<evidence type="ECO:0000256" key="3">
    <source>
        <dbReference type="ARBA" id="ARBA00022692"/>
    </source>
</evidence>
<dbReference type="InterPro" id="IPR007267">
    <property type="entry name" value="GtrA_DPMS_TM"/>
</dbReference>
<evidence type="ECO:0000256" key="1">
    <source>
        <dbReference type="ARBA" id="ARBA00004141"/>
    </source>
</evidence>
<dbReference type="Pfam" id="PF04138">
    <property type="entry name" value="GtrA_DPMS_TM"/>
    <property type="match status" value="1"/>
</dbReference>
<comment type="caution">
    <text evidence="8">The sequence shown here is derived from an EMBL/GenBank/DDBJ whole genome shotgun (WGS) entry which is preliminary data.</text>
</comment>
<evidence type="ECO:0000313" key="9">
    <source>
        <dbReference type="Proteomes" id="UP000603317"/>
    </source>
</evidence>
<dbReference type="EMBL" id="BMID01000001">
    <property type="protein sequence ID" value="GGA09022.1"/>
    <property type="molecule type" value="Genomic_DNA"/>
</dbReference>
<evidence type="ECO:0000256" key="5">
    <source>
        <dbReference type="ARBA" id="ARBA00023136"/>
    </source>
</evidence>
<keyword evidence="3 6" id="KW-0812">Transmembrane</keyword>
<keyword evidence="4 6" id="KW-1133">Transmembrane helix</keyword>
<accession>A0ABQ1FEM7</accession>
<dbReference type="PANTHER" id="PTHR38459">
    <property type="entry name" value="PROPHAGE BACTOPRENOL-LINKED GLUCOSE TRANSLOCASE HOMOLOG"/>
    <property type="match status" value="1"/>
</dbReference>
<keyword evidence="9" id="KW-1185">Reference proteome</keyword>
<feature type="transmembrane region" description="Helical" evidence="6">
    <location>
        <begin position="115"/>
        <end position="139"/>
    </location>
</feature>
<evidence type="ECO:0000259" key="7">
    <source>
        <dbReference type="Pfam" id="PF04138"/>
    </source>
</evidence>
<organism evidence="8 9">
    <name type="scientific">Blastomonas marina</name>
    <dbReference type="NCBI Taxonomy" id="1867408"/>
    <lineage>
        <taxon>Bacteria</taxon>
        <taxon>Pseudomonadati</taxon>
        <taxon>Pseudomonadota</taxon>
        <taxon>Alphaproteobacteria</taxon>
        <taxon>Sphingomonadales</taxon>
        <taxon>Sphingomonadaceae</taxon>
        <taxon>Blastomonas</taxon>
    </lineage>
</organism>
<gene>
    <name evidence="8" type="ORF">GCM10010923_19150</name>
</gene>
<evidence type="ECO:0000256" key="6">
    <source>
        <dbReference type="SAM" id="Phobius"/>
    </source>
</evidence>
<proteinExistence type="inferred from homology"/>
<evidence type="ECO:0000313" key="8">
    <source>
        <dbReference type="EMBL" id="GGA09022.1"/>
    </source>
</evidence>
<evidence type="ECO:0000256" key="4">
    <source>
        <dbReference type="ARBA" id="ARBA00022989"/>
    </source>
</evidence>
<comment type="subcellular location">
    <subcellularLocation>
        <location evidence="1">Membrane</location>
        <topology evidence="1">Multi-pass membrane protein</topology>
    </subcellularLocation>
</comment>
<name>A0ABQ1FEM7_9SPHN</name>
<evidence type="ECO:0000256" key="2">
    <source>
        <dbReference type="ARBA" id="ARBA00009399"/>
    </source>
</evidence>
<protein>
    <recommendedName>
        <fullName evidence="7">GtrA/DPMS transmembrane domain-containing protein</fullName>
    </recommendedName>
</protein>
<keyword evidence="5 6" id="KW-0472">Membrane</keyword>
<feature type="domain" description="GtrA/DPMS transmembrane" evidence="7">
    <location>
        <begin position="33"/>
        <end position="141"/>
    </location>
</feature>
<feature type="transmembrane region" description="Helical" evidence="6">
    <location>
        <begin position="88"/>
        <end position="109"/>
    </location>
</feature>
<dbReference type="RefSeq" id="WP_188642487.1">
    <property type="nucleotide sequence ID" value="NZ_BMID01000001.1"/>
</dbReference>